<evidence type="ECO:0000313" key="4">
    <source>
        <dbReference type="Proteomes" id="UP000315369"/>
    </source>
</evidence>
<sequence>MKKVFIGLGIGCGVLILGVIAAVVVGGVWVAKKAGGSIEAVQKMQVQQKEMAELNKSHPFEAPAEGDVLPLREERLLTYLSVRESALPVFTTYEEKSKAFQEEHDTKNADANPSFNAAMEAANLAMGMMADVRTAYIASLKKNGMSPNEFQTITSTVYASMVAEGSEAVQKMSAKAVEAMQKQLKMVDGKLENAKLSAEERAELEESRTGLQEQIEALSDAANGTGAEGLSDAAKQAAAANMALLKKHEERVKVMANAAFDGFVLGGATDELSGAGAGADGELQD</sequence>
<feature type="coiled-coil region" evidence="1">
    <location>
        <begin position="177"/>
        <end position="221"/>
    </location>
</feature>
<keyword evidence="4" id="KW-1185">Reference proteome</keyword>
<gene>
    <name evidence="3" type="ORF">FJV41_14575</name>
</gene>
<dbReference type="Proteomes" id="UP000315369">
    <property type="component" value="Unassembled WGS sequence"/>
</dbReference>
<feature type="transmembrane region" description="Helical" evidence="2">
    <location>
        <begin position="6"/>
        <end position="30"/>
    </location>
</feature>
<organism evidence="3 4">
    <name type="scientific">Myxococcus llanfairpwllgwyngyllgogerychwyrndrobwllllantysiliogogogochensis</name>
    <dbReference type="NCBI Taxonomy" id="2590453"/>
    <lineage>
        <taxon>Bacteria</taxon>
        <taxon>Pseudomonadati</taxon>
        <taxon>Myxococcota</taxon>
        <taxon>Myxococcia</taxon>
        <taxon>Myxococcales</taxon>
        <taxon>Cystobacterineae</taxon>
        <taxon>Myxococcaceae</taxon>
        <taxon>Myxococcus</taxon>
    </lineage>
</organism>
<evidence type="ECO:0000256" key="2">
    <source>
        <dbReference type="SAM" id="Phobius"/>
    </source>
</evidence>
<keyword evidence="2" id="KW-1133">Transmembrane helix</keyword>
<dbReference type="OrthoDB" id="5383010at2"/>
<comment type="caution">
    <text evidence="3">The sequence shown here is derived from an EMBL/GenBank/DDBJ whole genome shotgun (WGS) entry which is preliminary data.</text>
</comment>
<keyword evidence="1" id="KW-0175">Coiled coil</keyword>
<dbReference type="EMBL" id="VIFM01000048">
    <property type="protein sequence ID" value="TQF15215.1"/>
    <property type="molecule type" value="Genomic_DNA"/>
</dbReference>
<keyword evidence="2" id="KW-0812">Transmembrane</keyword>
<evidence type="ECO:0000313" key="3">
    <source>
        <dbReference type="EMBL" id="TQF15215.1"/>
    </source>
</evidence>
<reference evidence="3 4" key="1">
    <citation type="submission" date="2019-06" db="EMBL/GenBank/DDBJ databases">
        <authorList>
            <person name="Livingstone P."/>
            <person name="Whitworth D."/>
        </authorList>
    </citation>
    <scope>NUCLEOTIDE SEQUENCE [LARGE SCALE GENOMIC DNA]</scope>
    <source>
        <strain evidence="3 4">AM401</strain>
    </source>
</reference>
<dbReference type="AlphaFoldDB" id="A0A540X1R9"/>
<evidence type="ECO:0000256" key="1">
    <source>
        <dbReference type="SAM" id="Coils"/>
    </source>
</evidence>
<protein>
    <submittedName>
        <fullName evidence="3">Uncharacterized protein</fullName>
    </submittedName>
</protein>
<keyword evidence="2" id="KW-0472">Membrane</keyword>
<proteinExistence type="predicted"/>
<accession>A0A540X1R9</accession>
<name>A0A540X1R9_9BACT</name>
<dbReference type="RefSeq" id="WP_141643078.1">
    <property type="nucleotide sequence ID" value="NZ_VIFM01000048.1"/>
</dbReference>